<protein>
    <submittedName>
        <fullName evidence="2">Uncharacterized protein</fullName>
    </submittedName>
</protein>
<name>A0A422M4K8_LACPA</name>
<feature type="transmembrane region" description="Helical" evidence="1">
    <location>
        <begin position="61"/>
        <end position="81"/>
    </location>
</feature>
<evidence type="ECO:0000313" key="4">
    <source>
        <dbReference type="Proteomes" id="UP000284123"/>
    </source>
</evidence>
<proteinExistence type="predicted"/>
<dbReference type="NCBIfam" id="NF040517">
    <property type="entry name" value="Lacto_Palin_RP2"/>
    <property type="match status" value="1"/>
</dbReference>
<sequence length="82" mass="9088">MIKARSSRSGPLTSGLPLASSLIFAETRSQVQKPTHKDLKPKWPKPDHLGFRPLMLRFLNAPAHALLLQAFAVLARIGLVYD</sequence>
<keyword evidence="1" id="KW-0812">Transmembrane</keyword>
<dbReference type="AlphaFoldDB" id="A0A422M4K8"/>
<dbReference type="EMBL" id="LKFS01000046">
    <property type="protein sequence ID" value="RND82299.1"/>
    <property type="molecule type" value="Genomic_DNA"/>
</dbReference>
<dbReference type="Proteomes" id="UP000284123">
    <property type="component" value="Unassembled WGS sequence"/>
</dbReference>
<reference evidence="4 5" key="1">
    <citation type="journal article" date="2018" name="Front. Microbiol.">
        <title>Conversion of Methionine to Cysteine in Lactobacillus paracasei Depends on the Highly Mobile cysK-ctl-cysE Gene Cluster.</title>
        <authorList>
            <person name="Wuthrich D."/>
            <person name="Irmler S."/>
            <person name="Berthoud H."/>
            <person name="Guggenbuhl B."/>
            <person name="Eugster E."/>
            <person name="Bruggmann R."/>
        </authorList>
    </citation>
    <scope>NUCLEOTIDE SEQUENCE [LARGE SCALE GENOMIC DNA]</scope>
    <source>
        <strain evidence="2 5">FAM18157</strain>
        <strain evidence="3 4">FAM6012</strain>
    </source>
</reference>
<dbReference type="EMBL" id="LKGI01000051">
    <property type="protein sequence ID" value="RNE31286.1"/>
    <property type="molecule type" value="Genomic_DNA"/>
</dbReference>
<evidence type="ECO:0000313" key="5">
    <source>
        <dbReference type="Proteomes" id="UP000284716"/>
    </source>
</evidence>
<organism evidence="2 5">
    <name type="scientific">Lacticaseibacillus paracasei</name>
    <name type="common">Lactobacillus paracasei</name>
    <dbReference type="NCBI Taxonomy" id="1597"/>
    <lineage>
        <taxon>Bacteria</taxon>
        <taxon>Bacillati</taxon>
        <taxon>Bacillota</taxon>
        <taxon>Bacilli</taxon>
        <taxon>Lactobacillales</taxon>
        <taxon>Lactobacillaceae</taxon>
        <taxon>Lacticaseibacillus</taxon>
    </lineage>
</organism>
<keyword evidence="1" id="KW-0472">Membrane</keyword>
<evidence type="ECO:0000313" key="2">
    <source>
        <dbReference type="EMBL" id="RND82299.1"/>
    </source>
</evidence>
<keyword evidence="1" id="KW-1133">Transmembrane helix</keyword>
<evidence type="ECO:0000313" key="3">
    <source>
        <dbReference type="EMBL" id="RNE31286.1"/>
    </source>
</evidence>
<gene>
    <name evidence="2" type="ORF">FAM18157_01135</name>
    <name evidence="3" type="ORF">FAM6012_01163</name>
</gene>
<dbReference type="Proteomes" id="UP000284716">
    <property type="component" value="Unassembled WGS sequence"/>
</dbReference>
<evidence type="ECO:0000256" key="1">
    <source>
        <dbReference type="SAM" id="Phobius"/>
    </source>
</evidence>
<dbReference type="AntiFam" id="ANF00267">
    <property type="entry name" value="DNA repeat translations related to WP_015765070.1"/>
</dbReference>
<accession>A0A422M4K8</accession>
<comment type="caution">
    <text evidence="2">The sequence shown here is derived from an EMBL/GenBank/DDBJ whole genome shotgun (WGS) entry which is preliminary data.</text>
</comment>